<evidence type="ECO:0008006" key="4">
    <source>
        <dbReference type="Google" id="ProtNLM"/>
    </source>
</evidence>
<dbReference type="AlphaFoldDB" id="A0ABD1XWF5"/>
<dbReference type="Proteomes" id="UP001605036">
    <property type="component" value="Unassembled WGS sequence"/>
</dbReference>
<proteinExistence type="predicted"/>
<dbReference type="EMBL" id="JBHFFA010000007">
    <property type="protein sequence ID" value="KAL2613269.1"/>
    <property type="molecule type" value="Genomic_DNA"/>
</dbReference>
<evidence type="ECO:0000313" key="2">
    <source>
        <dbReference type="EMBL" id="KAL2613269.1"/>
    </source>
</evidence>
<protein>
    <recommendedName>
        <fullName evidence="4">Transposase</fullName>
    </recommendedName>
</protein>
<accession>A0ABD1XWF5</accession>
<comment type="caution">
    <text evidence="2">The sequence shown here is derived from an EMBL/GenBank/DDBJ whole genome shotgun (WGS) entry which is preliminary data.</text>
</comment>
<keyword evidence="3" id="KW-1185">Reference proteome</keyword>
<organism evidence="2 3">
    <name type="scientific">Riccia fluitans</name>
    <dbReference type="NCBI Taxonomy" id="41844"/>
    <lineage>
        <taxon>Eukaryota</taxon>
        <taxon>Viridiplantae</taxon>
        <taxon>Streptophyta</taxon>
        <taxon>Embryophyta</taxon>
        <taxon>Marchantiophyta</taxon>
        <taxon>Marchantiopsida</taxon>
        <taxon>Marchantiidae</taxon>
        <taxon>Marchantiales</taxon>
        <taxon>Ricciaceae</taxon>
        <taxon>Riccia</taxon>
    </lineage>
</organism>
<reference evidence="2 3" key="1">
    <citation type="submission" date="2024-09" db="EMBL/GenBank/DDBJ databases">
        <title>Chromosome-scale assembly of Riccia fluitans.</title>
        <authorList>
            <person name="Paukszto L."/>
            <person name="Sawicki J."/>
            <person name="Karawczyk K."/>
            <person name="Piernik-Szablinska J."/>
            <person name="Szczecinska M."/>
            <person name="Mazdziarz M."/>
        </authorList>
    </citation>
    <scope>NUCLEOTIDE SEQUENCE [LARGE SCALE GENOMIC DNA]</scope>
    <source>
        <strain evidence="2">Rf_01</strain>
        <tissue evidence="2">Aerial parts of the thallus</tissue>
    </source>
</reference>
<evidence type="ECO:0000313" key="3">
    <source>
        <dbReference type="Proteomes" id="UP001605036"/>
    </source>
</evidence>
<sequence length="230" mass="26615">MDYEEEDDFILECFQLQQRMLVTIATTIVENHFFDELHEVDQRFVDFTLGVRLVLQRAMGTASLFKVLTNFKITEFEELCSRICPILTSTARTTGEFVKTGAGRPPKLTAQERVLSCMMYLKHDNNVVYEAFQWNWSKSSMSDDSLYVCSVINEYLADEIRWPSHEERIALGERLPTFPGCIGHIDGTLCRIRRPWNDENGPRRGLVEYEDLGPYQSSTDAPEDTYSWAE</sequence>
<gene>
    <name evidence="2" type="ORF">R1flu_024961</name>
</gene>
<evidence type="ECO:0000256" key="1">
    <source>
        <dbReference type="SAM" id="MobiDB-lite"/>
    </source>
</evidence>
<feature type="region of interest" description="Disordered" evidence="1">
    <location>
        <begin position="208"/>
        <end position="230"/>
    </location>
</feature>
<name>A0ABD1XWF5_9MARC</name>